<protein>
    <submittedName>
        <fullName evidence="4">Uncharacterized protein</fullName>
    </submittedName>
</protein>
<dbReference type="PANTHER" id="PTHR21043:SF0">
    <property type="entry name" value="MITOCHONDRIAL ASSEMBLY OF RIBOSOMAL LARGE SUBUNIT PROTEIN 1"/>
    <property type="match status" value="1"/>
</dbReference>
<proteinExistence type="inferred from homology"/>
<reference evidence="4 5" key="1">
    <citation type="submission" date="2024-10" db="EMBL/GenBank/DDBJ databases">
        <title>Updated reference genomes for cyclostephanoid diatoms.</title>
        <authorList>
            <person name="Roberts W.R."/>
            <person name="Alverson A.J."/>
        </authorList>
    </citation>
    <scope>NUCLEOTIDE SEQUENCE [LARGE SCALE GENOMIC DNA]</scope>
    <source>
        <strain evidence="4 5">AJA232-27</strain>
    </source>
</reference>
<evidence type="ECO:0000256" key="1">
    <source>
        <dbReference type="ARBA" id="ARBA00010574"/>
    </source>
</evidence>
<keyword evidence="3" id="KW-0732">Signal</keyword>
<dbReference type="AlphaFoldDB" id="A0ABD3M5J4"/>
<feature type="chain" id="PRO_5044745983" evidence="3">
    <location>
        <begin position="19"/>
        <end position="279"/>
    </location>
</feature>
<dbReference type="Gene3D" id="3.30.460.10">
    <property type="entry name" value="Beta Polymerase, domain 2"/>
    <property type="match status" value="1"/>
</dbReference>
<dbReference type="Pfam" id="PF02410">
    <property type="entry name" value="RsfS"/>
    <property type="match status" value="1"/>
</dbReference>
<dbReference type="InterPro" id="IPR043519">
    <property type="entry name" value="NT_sf"/>
</dbReference>
<dbReference type="PANTHER" id="PTHR21043">
    <property type="entry name" value="IOJAP SUPERFAMILY ORTHOLOG"/>
    <property type="match status" value="1"/>
</dbReference>
<name>A0ABD3M5J4_9STRA</name>
<organism evidence="4 5">
    <name type="scientific">Discostella pseudostelligera</name>
    <dbReference type="NCBI Taxonomy" id="259834"/>
    <lineage>
        <taxon>Eukaryota</taxon>
        <taxon>Sar</taxon>
        <taxon>Stramenopiles</taxon>
        <taxon>Ochrophyta</taxon>
        <taxon>Bacillariophyta</taxon>
        <taxon>Coscinodiscophyceae</taxon>
        <taxon>Thalassiosirophycidae</taxon>
        <taxon>Stephanodiscales</taxon>
        <taxon>Stephanodiscaceae</taxon>
        <taxon>Discostella</taxon>
    </lineage>
</organism>
<comment type="similarity">
    <text evidence="1">Belongs to the Iojap/RsfS family.</text>
</comment>
<dbReference type="NCBIfam" id="TIGR00090">
    <property type="entry name" value="rsfS_iojap_ybeB"/>
    <property type="match status" value="1"/>
</dbReference>
<keyword evidence="5" id="KW-1185">Reference proteome</keyword>
<evidence type="ECO:0000256" key="2">
    <source>
        <dbReference type="SAM" id="MobiDB-lite"/>
    </source>
</evidence>
<evidence type="ECO:0000313" key="5">
    <source>
        <dbReference type="Proteomes" id="UP001530293"/>
    </source>
</evidence>
<accession>A0ABD3M5J4</accession>
<feature type="signal peptide" evidence="3">
    <location>
        <begin position="1"/>
        <end position="18"/>
    </location>
</feature>
<dbReference type="HAMAP" id="MF_01477">
    <property type="entry name" value="Iojap_RsfS"/>
    <property type="match status" value="1"/>
</dbReference>
<dbReference type="SUPFAM" id="SSF81301">
    <property type="entry name" value="Nucleotidyltransferase"/>
    <property type="match status" value="1"/>
</dbReference>
<comment type="caution">
    <text evidence="4">The sequence shown here is derived from an EMBL/GenBank/DDBJ whole genome shotgun (WGS) entry which is preliminary data.</text>
</comment>
<dbReference type="EMBL" id="JALLBG020000216">
    <property type="protein sequence ID" value="KAL3758922.1"/>
    <property type="molecule type" value="Genomic_DNA"/>
</dbReference>
<gene>
    <name evidence="4" type="ORF">ACHAWU_003194</name>
</gene>
<evidence type="ECO:0000256" key="3">
    <source>
        <dbReference type="SAM" id="SignalP"/>
    </source>
</evidence>
<feature type="region of interest" description="Disordered" evidence="2">
    <location>
        <begin position="33"/>
        <end position="57"/>
    </location>
</feature>
<dbReference type="InterPro" id="IPR004394">
    <property type="entry name" value="Iojap/RsfS/C7orf30"/>
</dbReference>
<feature type="compositionally biased region" description="Acidic residues" evidence="2">
    <location>
        <begin position="222"/>
        <end position="257"/>
    </location>
</feature>
<sequence>MATCCYCLILTTITTTTAFIQPSRNNRISAISSQLHMSRKGNRGPSKPVSTNTQKRTRPQVNDVLNGISSPPTFPYSVDPTDIPPGSINDDPLTPLVHTIVRAADMRKASDIIAMRVTSCTSLTNFVIIVSGTSRPQNSAIANAITKDVSEHHEGKRCLGKGIPEGSADSGWILLDYGEIMVHVMTPKSRLFYDMEGQWKSRGGEYMDLSDVLIVEDKRSEDEVDEADDFDYDDELDEDEDYNNFDEDDDFEEEEVDVTDRLTMKERFDVEKEIDPFWS</sequence>
<evidence type="ECO:0000313" key="4">
    <source>
        <dbReference type="EMBL" id="KAL3758922.1"/>
    </source>
</evidence>
<feature type="region of interest" description="Disordered" evidence="2">
    <location>
        <begin position="219"/>
        <end position="257"/>
    </location>
</feature>
<dbReference type="Proteomes" id="UP001530293">
    <property type="component" value="Unassembled WGS sequence"/>
</dbReference>